<accession>A0A8J4UWA8</accession>
<keyword evidence="5" id="KW-1185">Reference proteome</keyword>
<evidence type="ECO:0000313" key="4">
    <source>
        <dbReference type="EMBL" id="KAF5908937.1"/>
    </source>
</evidence>
<dbReference type="Proteomes" id="UP000727407">
    <property type="component" value="Unassembled WGS sequence"/>
</dbReference>
<evidence type="ECO:0000259" key="2">
    <source>
        <dbReference type="Pfam" id="PF09162"/>
    </source>
</evidence>
<dbReference type="SUPFAM" id="SSF54928">
    <property type="entry name" value="RNA-binding domain, RBD"/>
    <property type="match status" value="1"/>
</dbReference>
<feature type="region of interest" description="Disordered" evidence="1">
    <location>
        <begin position="1"/>
        <end position="22"/>
    </location>
</feature>
<feature type="domain" description="Nuclear RNA export factor Tap RNA-binding" evidence="2">
    <location>
        <begin position="93"/>
        <end position="166"/>
    </location>
</feature>
<dbReference type="InterPro" id="IPR012677">
    <property type="entry name" value="Nucleotide-bd_a/b_plait_sf"/>
</dbReference>
<dbReference type="EMBL" id="QNUK01000009">
    <property type="protein sequence ID" value="KAF5908937.1"/>
    <property type="molecule type" value="Genomic_DNA"/>
</dbReference>
<name>A0A8J4UWA8_CLAMG</name>
<dbReference type="Pfam" id="PF24048">
    <property type="entry name" value="LRR_NXF1-5"/>
    <property type="match status" value="1"/>
</dbReference>
<evidence type="ECO:0000313" key="5">
    <source>
        <dbReference type="Proteomes" id="UP000727407"/>
    </source>
</evidence>
<proteinExistence type="predicted"/>
<dbReference type="InterPro" id="IPR057125">
    <property type="entry name" value="NXF1/2/3/5-like_LRR"/>
</dbReference>
<feature type="non-terminal residue" evidence="4">
    <location>
        <position position="235"/>
    </location>
</feature>
<dbReference type="GO" id="GO:0005737">
    <property type="term" value="C:cytoplasm"/>
    <property type="evidence" value="ECO:0007669"/>
    <property type="project" value="InterPro"/>
</dbReference>
<dbReference type="InterPro" id="IPR032675">
    <property type="entry name" value="LRR_dom_sf"/>
</dbReference>
<evidence type="ECO:0000256" key="1">
    <source>
        <dbReference type="SAM" id="MobiDB-lite"/>
    </source>
</evidence>
<comment type="caution">
    <text evidence="4">The sequence shown here is derived from an EMBL/GenBank/DDBJ whole genome shotgun (WGS) entry which is preliminary data.</text>
</comment>
<dbReference type="GO" id="GO:0003723">
    <property type="term" value="F:RNA binding"/>
    <property type="evidence" value="ECO:0007669"/>
    <property type="project" value="InterPro"/>
</dbReference>
<dbReference type="InterPro" id="IPR030217">
    <property type="entry name" value="NXF_fam"/>
</dbReference>
<dbReference type="InterPro" id="IPR015245">
    <property type="entry name" value="Tap_RNA-bd"/>
</dbReference>
<dbReference type="GO" id="GO:0005634">
    <property type="term" value="C:nucleus"/>
    <property type="evidence" value="ECO:0007669"/>
    <property type="project" value="TreeGrafter"/>
</dbReference>
<dbReference type="PANTHER" id="PTHR10662:SF22">
    <property type="entry name" value="NUCLEAR RNA EXPORT FACTOR 1"/>
    <property type="match status" value="1"/>
</dbReference>
<feature type="domain" description="NXF1/2/3/5-like leucine-rich repeat" evidence="3">
    <location>
        <begin position="186"/>
        <end position="235"/>
    </location>
</feature>
<dbReference type="Gene3D" id="3.30.70.330">
    <property type="match status" value="1"/>
</dbReference>
<evidence type="ECO:0000259" key="3">
    <source>
        <dbReference type="Pfam" id="PF24048"/>
    </source>
</evidence>
<dbReference type="Gene3D" id="3.80.10.10">
    <property type="entry name" value="Ribonuclease Inhibitor"/>
    <property type="match status" value="1"/>
</dbReference>
<dbReference type="AlphaFoldDB" id="A0A8J4UWA8"/>
<dbReference type="GO" id="GO:0016973">
    <property type="term" value="P:poly(A)+ mRNA export from nucleus"/>
    <property type="evidence" value="ECO:0007669"/>
    <property type="project" value="TreeGrafter"/>
</dbReference>
<protein>
    <submittedName>
        <fullName evidence="4">Nuclear RNA export factor 1</fullName>
    </submittedName>
</protein>
<dbReference type="PANTHER" id="PTHR10662">
    <property type="entry name" value="NUCLEAR RNA EXPORT FACTOR"/>
    <property type="match status" value="1"/>
</dbReference>
<sequence length="235" mass="26279">MTIVSDPGVEGRAGDLSEPLSTASRFQSRDIAEVMEEEAEAGGLVPDRGLRMMTVMSQCRMTFTMGDCNGDLILTGVPKIDVTVEEEEKIQEIPHGKKYEKQWLLSSLRNICTVPFCAVQYHTEGNRAQFYIEDSTTAYALSKLSRRITDKDGFKVAVLLNQCQAPSLPQQDLKLEDLEHLKQCMSKRFDGSQQALDLNNIRVDPDLVSLNIEVALGRKNSMQAVIKIIEENIPE</sequence>
<dbReference type="OrthoDB" id="25872at2759"/>
<organism evidence="4 5">
    <name type="scientific">Clarias magur</name>
    <name type="common">Asian catfish</name>
    <name type="synonym">Macropteronotus magur</name>
    <dbReference type="NCBI Taxonomy" id="1594786"/>
    <lineage>
        <taxon>Eukaryota</taxon>
        <taxon>Metazoa</taxon>
        <taxon>Chordata</taxon>
        <taxon>Craniata</taxon>
        <taxon>Vertebrata</taxon>
        <taxon>Euteleostomi</taxon>
        <taxon>Actinopterygii</taxon>
        <taxon>Neopterygii</taxon>
        <taxon>Teleostei</taxon>
        <taxon>Ostariophysi</taxon>
        <taxon>Siluriformes</taxon>
        <taxon>Clariidae</taxon>
        <taxon>Clarias</taxon>
    </lineage>
</organism>
<dbReference type="InterPro" id="IPR035979">
    <property type="entry name" value="RBD_domain_sf"/>
</dbReference>
<dbReference type="Pfam" id="PF09162">
    <property type="entry name" value="Tap-RNA_bind"/>
    <property type="match status" value="1"/>
</dbReference>
<gene>
    <name evidence="4" type="primary">nxf1</name>
    <name evidence="4" type="ORF">DAT39_001291</name>
</gene>
<reference evidence="4" key="1">
    <citation type="submission" date="2020-07" db="EMBL/GenBank/DDBJ databases">
        <title>Clarias magur genome sequencing, assembly and annotation.</title>
        <authorList>
            <person name="Kushwaha B."/>
            <person name="Kumar R."/>
            <person name="Das P."/>
            <person name="Joshi C.G."/>
            <person name="Kumar D."/>
            <person name="Nagpure N.S."/>
            <person name="Pandey M."/>
            <person name="Agarwal S."/>
            <person name="Srivastava S."/>
            <person name="Singh M."/>
            <person name="Sahoo L."/>
            <person name="Jayasankar P."/>
            <person name="Meher P.K."/>
            <person name="Koringa P.G."/>
            <person name="Iquebal M.A."/>
            <person name="Das S.P."/>
            <person name="Bit A."/>
            <person name="Patnaik S."/>
            <person name="Patel N."/>
            <person name="Shah T.M."/>
            <person name="Hinsu A."/>
            <person name="Jena J.K."/>
        </authorList>
    </citation>
    <scope>NUCLEOTIDE SEQUENCE</scope>
    <source>
        <strain evidence="4">CIFAMagur01</strain>
        <tissue evidence="4">Testis</tissue>
    </source>
</reference>